<evidence type="ECO:0000313" key="1">
    <source>
        <dbReference type="EMBL" id="WEK28645.1"/>
    </source>
</evidence>
<dbReference type="AlphaFoldDB" id="A0AAJ5WD89"/>
<sequence>MKLPAGQPVGFNGERLERQSGMYALGHGYRWYSTTLMRFNSADSVSPFGAGGTNAYAYVRNDPVNLFDPDGHSPAGPTAVQGRMFNFHTGLKKIIPFEGDYGIYKSTSRLFTKPKLFVYTHGRQNALKIDGKALSPNEFNEWLKAKNVKVKHYKEVVFAACLSEYPEPGATSFAQQFSNLNNVKVSALKGLGWAFITQDFNPKKSQLGLLSEPYAGIFPEPLHEGSRGLELFPRAYDFTRVTPQSARRVREDG</sequence>
<protein>
    <submittedName>
        <fullName evidence="1">RHS repeat-associated core domain-containing protein</fullName>
    </submittedName>
</protein>
<dbReference type="EMBL" id="CP119325">
    <property type="protein sequence ID" value="WEK28645.1"/>
    <property type="molecule type" value="Genomic_DNA"/>
</dbReference>
<evidence type="ECO:0000313" key="2">
    <source>
        <dbReference type="Proteomes" id="UP001216329"/>
    </source>
</evidence>
<name>A0AAJ5WD89_9PSED</name>
<dbReference type="InterPro" id="IPR022385">
    <property type="entry name" value="Rhs_assc_core"/>
</dbReference>
<organism evidence="1 2">
    <name type="scientific">Candidatus Pseudomonas phytovorans</name>
    <dbReference type="NCBI Taxonomy" id="3121377"/>
    <lineage>
        <taxon>Bacteria</taxon>
        <taxon>Pseudomonadati</taxon>
        <taxon>Pseudomonadota</taxon>
        <taxon>Gammaproteobacteria</taxon>
        <taxon>Pseudomonadales</taxon>
        <taxon>Pseudomonadaceae</taxon>
        <taxon>Pseudomonas</taxon>
    </lineage>
</organism>
<dbReference type="Proteomes" id="UP001216329">
    <property type="component" value="Chromosome"/>
</dbReference>
<dbReference type="NCBIfam" id="TIGR03696">
    <property type="entry name" value="Rhs_assc_core"/>
    <property type="match status" value="1"/>
</dbReference>
<gene>
    <name evidence="1" type="ORF">P0Y58_17200</name>
</gene>
<dbReference type="Gene3D" id="2.180.10.10">
    <property type="entry name" value="RHS repeat-associated core"/>
    <property type="match status" value="1"/>
</dbReference>
<reference evidence="1" key="1">
    <citation type="submission" date="2023-03" db="EMBL/GenBank/DDBJ databases">
        <title>Andean soil-derived lignocellulolytic bacterial consortium as a source of novel taxa and putative plastic-active enzymes.</title>
        <authorList>
            <person name="Diaz-Garcia L."/>
            <person name="Chuvochina M."/>
            <person name="Feuerriegel G."/>
            <person name="Bunk B."/>
            <person name="Sproer C."/>
            <person name="Streit W.R."/>
            <person name="Rodriguez L.M."/>
            <person name="Overmann J."/>
            <person name="Jimenez D.J."/>
        </authorList>
    </citation>
    <scope>NUCLEOTIDE SEQUENCE</scope>
    <source>
        <strain evidence="1">MAG 876</strain>
    </source>
</reference>
<proteinExistence type="predicted"/>
<accession>A0AAJ5WD89</accession>